<evidence type="ECO:0000313" key="1">
    <source>
        <dbReference type="EMBL" id="TQM82019.1"/>
    </source>
</evidence>
<comment type="caution">
    <text evidence="1">The sequence shown here is derived from an EMBL/GenBank/DDBJ whole genome shotgun (WGS) entry which is preliminary data.</text>
</comment>
<dbReference type="RefSeq" id="WP_170232125.1">
    <property type="nucleotide sequence ID" value="NZ_VFPP01000001.1"/>
</dbReference>
<proteinExistence type="predicted"/>
<sequence length="522" mass="57412">MTDDMSTAGIVAAALDRWDEVREAAPRAGDERFRTWFFEEVPVLAGLGDDTDTHAFLSFEVATELFDRGRAGDAFLVLRWLGRHFTGAGVRADTRVRAIMALTDTCVGRAVDQEAEVAAIGVLREVVDAARAPEDVRVERAVCRALSSVAHLTGGGVTFDRAKTRELAALWRELAERCRGSADPELRDWRAHAVGNEALLWLQADREDHARRLFAVITAEFGADRPGVSPDVDVWVVRARLAPTVLDRFSVGEAELKLDYLERQRHWDRRRRFTGLGFARWLLGGAPRNHLRELVRRARDRHRKSAGQVRAWLCAGEPFVLLLRNFDLTERSGIARDGWWQDPEDPADHVQVINLSRGGRVLGELAAAVPLVVVASTTAGELELGPDFGQFTAPVRLYLPDETWFDTVSTLIAVADQVIVWAAELSPGLARELDALTAEGRTDDTLVVLDASLSDPVPGAVLPRTGGEPLTREHPALAAFPHVVAADELDVPGSPPLARVLDGLDAARRVPVEQRLARLTAR</sequence>
<keyword evidence="2" id="KW-1185">Reference proteome</keyword>
<protein>
    <submittedName>
        <fullName evidence="1">Uncharacterized protein</fullName>
    </submittedName>
</protein>
<evidence type="ECO:0000313" key="2">
    <source>
        <dbReference type="Proteomes" id="UP000316628"/>
    </source>
</evidence>
<dbReference type="Proteomes" id="UP000316628">
    <property type="component" value="Unassembled WGS sequence"/>
</dbReference>
<gene>
    <name evidence="1" type="ORF">FHX81_4411</name>
</gene>
<name>A0A543JGQ2_9PSEU</name>
<dbReference type="EMBL" id="VFPP01000001">
    <property type="protein sequence ID" value="TQM82019.1"/>
    <property type="molecule type" value="Genomic_DNA"/>
</dbReference>
<reference evidence="1 2" key="1">
    <citation type="submission" date="2019-06" db="EMBL/GenBank/DDBJ databases">
        <title>Sequencing the genomes of 1000 actinobacteria strains.</title>
        <authorList>
            <person name="Klenk H.-P."/>
        </authorList>
    </citation>
    <scope>NUCLEOTIDE SEQUENCE [LARGE SCALE GENOMIC DNA]</scope>
    <source>
        <strain evidence="1 2">DSM 45456</strain>
    </source>
</reference>
<dbReference type="AlphaFoldDB" id="A0A543JGQ2"/>
<organism evidence="1 2">
    <name type="scientific">Saccharothrix saharensis</name>
    <dbReference type="NCBI Taxonomy" id="571190"/>
    <lineage>
        <taxon>Bacteria</taxon>
        <taxon>Bacillati</taxon>
        <taxon>Actinomycetota</taxon>
        <taxon>Actinomycetes</taxon>
        <taxon>Pseudonocardiales</taxon>
        <taxon>Pseudonocardiaceae</taxon>
        <taxon>Saccharothrix</taxon>
    </lineage>
</organism>
<accession>A0A543JGQ2</accession>